<dbReference type="OrthoDB" id="1094723at2"/>
<dbReference type="Pfam" id="PF13715">
    <property type="entry name" value="CarbopepD_reg_2"/>
    <property type="match status" value="1"/>
</dbReference>
<evidence type="ECO:0000256" key="1">
    <source>
        <dbReference type="ARBA" id="ARBA00004571"/>
    </source>
</evidence>
<dbReference type="InterPro" id="IPR036942">
    <property type="entry name" value="Beta-barrel_TonB_sf"/>
</dbReference>
<gene>
    <name evidence="8" type="ORF">ECE50_018600</name>
</gene>
<evidence type="ECO:0000256" key="4">
    <source>
        <dbReference type="ARBA" id="ARBA00022692"/>
    </source>
</evidence>
<keyword evidence="5 7" id="KW-0472">Membrane</keyword>
<keyword evidence="4 7" id="KW-0812">Transmembrane</keyword>
<dbReference type="SUPFAM" id="SSF56935">
    <property type="entry name" value="Porins"/>
    <property type="match status" value="1"/>
</dbReference>
<proteinExistence type="inferred from homology"/>
<dbReference type="InterPro" id="IPR023997">
    <property type="entry name" value="TonB-dep_OMP_SusC/RagA_CS"/>
</dbReference>
<dbReference type="InterPro" id="IPR023996">
    <property type="entry name" value="TonB-dep_OMP_SusC/RagA"/>
</dbReference>
<keyword evidence="2 7" id="KW-0813">Transport</keyword>
<evidence type="ECO:0000256" key="5">
    <source>
        <dbReference type="ARBA" id="ARBA00023136"/>
    </source>
</evidence>
<dbReference type="Pfam" id="PF07715">
    <property type="entry name" value="Plug"/>
    <property type="match status" value="1"/>
</dbReference>
<keyword evidence="6 7" id="KW-0998">Cell outer membrane</keyword>
<reference evidence="8" key="1">
    <citation type="submission" date="2020-05" db="EMBL/GenBank/DDBJ databases">
        <title>Chitinophaga laudate sp. nov., isolated from a tropical peat swamp.</title>
        <authorList>
            <person name="Goh C.B.S."/>
            <person name="Lee M.S."/>
            <person name="Parimannan S."/>
            <person name="Pasbakhsh P."/>
            <person name="Yule C.M."/>
            <person name="Rajandas H."/>
            <person name="Loke S."/>
            <person name="Croft L."/>
            <person name="Tan J.B.L."/>
        </authorList>
    </citation>
    <scope>NUCLEOTIDE SEQUENCE</scope>
    <source>
        <strain evidence="8">Mgbs1</strain>
    </source>
</reference>
<dbReference type="Gene3D" id="2.40.170.20">
    <property type="entry name" value="TonB-dependent receptor, beta-barrel domain"/>
    <property type="match status" value="1"/>
</dbReference>
<comment type="subcellular location">
    <subcellularLocation>
        <location evidence="1 7">Cell outer membrane</location>
        <topology evidence="1 7">Multi-pass membrane protein</topology>
    </subcellularLocation>
</comment>
<evidence type="ECO:0000256" key="2">
    <source>
        <dbReference type="ARBA" id="ARBA00022448"/>
    </source>
</evidence>
<dbReference type="InterPro" id="IPR008969">
    <property type="entry name" value="CarboxyPept-like_regulatory"/>
</dbReference>
<dbReference type="NCBIfam" id="TIGR04056">
    <property type="entry name" value="OMP_RagA_SusC"/>
    <property type="match status" value="1"/>
</dbReference>
<dbReference type="GO" id="GO:0009279">
    <property type="term" value="C:cell outer membrane"/>
    <property type="evidence" value="ECO:0007669"/>
    <property type="project" value="UniProtKB-SubCell"/>
</dbReference>
<evidence type="ECO:0000256" key="6">
    <source>
        <dbReference type="ARBA" id="ARBA00023237"/>
    </source>
</evidence>
<sequence>MTKNYVQFIYQRWRNVSGALLLAALIASASPAQAQDDSFALNRKVTVSATNQPIAVVLSAIEKQTNLNFVYDGSQISRSQSVTVRANGAALREVLHDIFQDDVKYTVVGNQIIVKNKSPKPAATAPVKTTQQAEIITVTGIVGLKDSKGQVQHIPGVTVRVKGKSTGTHTDAAGRFALSADENAVLLISYVGYKSVEIPVSNRTTINVILEEDASKIKEVVVTGIYERTRESFTGSASTYTARELKQVGNQNVIQSLRSLDPAFTVFENNLMGSNPNVMPNLEIRGKTSVIGLKEQYGTDPNQPLFILDGFETSLRTIIDLDINRVESVTILKDAASTAIYGSKAANGVIVIETKKPKPGELRVYYTSDNSVTAPDLHDYNLMNATEKLEFERITGRFSVGPGFENDQHSQKVLDALYSEKLASVLSGVNTYWLSEPVRTGFSTGHSLYIEGGDSQMRYSAGANYKKINGVMKGSGRDIGGANVKLFYRKNKFSFSNNLSIGFFTGKESPYGSFAEFALANPYYRKRNDDGTVPMFLDIASKPSGRSNDTAYNPLWNASLNNFDVSRNFNVINNFMAEWDITRDVRLRGRLGITKEDLTQEIFKDARHTMFSNKSVFERGQFTNRRTASFNYDGELTATYGKLIRDRHQLNAVAGWRFQQNRMTGDGYSVTGLPPGISSPAFAAGYPQDGKSTSTESTTRSTSFYFNAGYMLDNRYMADVNFRMDGSSIFGANNLFTTSWSVGLSWNLHKEAMLQDVSWINFLKIRGSVGTPGNQNFSTYQSFTTYIYNVKTINDFGLGAVIDGFGNPDLLWQKTLDKNIGADIILFNNRLKINADVYNRVTDPLVARISVPVSVGTDAYFTNLGKQVGNGYNFMVSVFPVSKPAERINWAINFSAKHENAHYANMNNKLESMNKENRSRNLERYYDGGSPTALWAVRSAGIDPGTGNEVLIKKDGTLTFNYDARDEVVVGDQRPKLEGIMGTTVNYKGLSLGIYLRYRTGADVFNEALYKKVENINSTDIKFNQDRRALYDRWRNPGDIARFRTISMTENTNAIRANVPPMTSRFVEKENTLAGESINIGYEFGREAVKHWRMSYLRLNAYMNDIFRISSIRRERGIEYPFANTVSFSVSVGF</sequence>
<evidence type="ECO:0000256" key="3">
    <source>
        <dbReference type="ARBA" id="ARBA00022452"/>
    </source>
</evidence>
<protein>
    <submittedName>
        <fullName evidence="8">SusC/RagA family TonB-linked outer membrane protein</fullName>
    </submittedName>
</protein>
<dbReference type="AlphaFoldDB" id="A0A3S1CZF1"/>
<dbReference type="NCBIfam" id="TIGR04057">
    <property type="entry name" value="SusC_RagA_signa"/>
    <property type="match status" value="1"/>
</dbReference>
<evidence type="ECO:0000256" key="7">
    <source>
        <dbReference type="PROSITE-ProRule" id="PRU01360"/>
    </source>
</evidence>
<organism evidence="8 9">
    <name type="scientific">Chitinophaga solisilvae</name>
    <dbReference type="NCBI Taxonomy" id="1233460"/>
    <lineage>
        <taxon>Bacteria</taxon>
        <taxon>Pseudomonadati</taxon>
        <taxon>Bacteroidota</taxon>
        <taxon>Chitinophagia</taxon>
        <taxon>Chitinophagales</taxon>
        <taxon>Chitinophagaceae</taxon>
        <taxon>Chitinophaga</taxon>
    </lineage>
</organism>
<dbReference type="Gene3D" id="2.170.130.10">
    <property type="entry name" value="TonB-dependent receptor, plug domain"/>
    <property type="match status" value="1"/>
</dbReference>
<comment type="similarity">
    <text evidence="7">Belongs to the TonB-dependent receptor family.</text>
</comment>
<dbReference type="InterPro" id="IPR012910">
    <property type="entry name" value="Plug_dom"/>
</dbReference>
<keyword evidence="3 7" id="KW-1134">Transmembrane beta strand</keyword>
<evidence type="ECO:0000313" key="8">
    <source>
        <dbReference type="EMBL" id="NSL88858.1"/>
    </source>
</evidence>
<comment type="caution">
    <text evidence="8">The sequence shown here is derived from an EMBL/GenBank/DDBJ whole genome shotgun (WGS) entry which is preliminary data.</text>
</comment>
<evidence type="ECO:0000313" key="9">
    <source>
        <dbReference type="Proteomes" id="UP000281028"/>
    </source>
</evidence>
<dbReference type="EMBL" id="RIAR02000001">
    <property type="protein sequence ID" value="NSL88858.1"/>
    <property type="molecule type" value="Genomic_DNA"/>
</dbReference>
<dbReference type="InterPro" id="IPR037066">
    <property type="entry name" value="Plug_dom_sf"/>
</dbReference>
<dbReference type="Proteomes" id="UP000281028">
    <property type="component" value="Unassembled WGS sequence"/>
</dbReference>
<keyword evidence="9" id="KW-1185">Reference proteome</keyword>
<name>A0A3S1CZF1_9BACT</name>
<dbReference type="PROSITE" id="PS52016">
    <property type="entry name" value="TONB_DEPENDENT_REC_3"/>
    <property type="match status" value="1"/>
</dbReference>
<dbReference type="SUPFAM" id="SSF49464">
    <property type="entry name" value="Carboxypeptidase regulatory domain-like"/>
    <property type="match status" value="1"/>
</dbReference>
<accession>A0A3S1CZF1</accession>
<dbReference type="InterPro" id="IPR039426">
    <property type="entry name" value="TonB-dep_rcpt-like"/>
</dbReference>